<keyword evidence="2" id="KW-0805">Transcription regulation</keyword>
<accession>A0A225DUZ8</accession>
<keyword evidence="8" id="KW-1185">Reference proteome</keyword>
<comment type="similarity">
    <text evidence="1">Belongs to the sigma-70 factor family. ECF subfamily.</text>
</comment>
<evidence type="ECO:0000256" key="3">
    <source>
        <dbReference type="ARBA" id="ARBA00023082"/>
    </source>
</evidence>
<dbReference type="Gene3D" id="1.10.1740.10">
    <property type="match status" value="1"/>
</dbReference>
<dbReference type="EMBL" id="NIDE01000002">
    <property type="protein sequence ID" value="OWK45161.1"/>
    <property type="molecule type" value="Genomic_DNA"/>
</dbReference>
<dbReference type="GO" id="GO:0006352">
    <property type="term" value="P:DNA-templated transcription initiation"/>
    <property type="evidence" value="ECO:0007669"/>
    <property type="project" value="InterPro"/>
</dbReference>
<comment type="caution">
    <text evidence="7">The sequence shown here is derived from an EMBL/GenBank/DDBJ whole genome shotgun (WGS) entry which is preliminary data.</text>
</comment>
<dbReference type="OrthoDB" id="9784272at2"/>
<organism evidence="7 8">
    <name type="scientific">Fimbriiglobus ruber</name>
    <dbReference type="NCBI Taxonomy" id="1908690"/>
    <lineage>
        <taxon>Bacteria</taxon>
        <taxon>Pseudomonadati</taxon>
        <taxon>Planctomycetota</taxon>
        <taxon>Planctomycetia</taxon>
        <taxon>Gemmatales</taxon>
        <taxon>Gemmataceae</taxon>
        <taxon>Fimbriiglobus</taxon>
    </lineage>
</organism>
<dbReference type="GO" id="GO:0016987">
    <property type="term" value="F:sigma factor activity"/>
    <property type="evidence" value="ECO:0007669"/>
    <property type="project" value="UniProtKB-KW"/>
</dbReference>
<evidence type="ECO:0000313" key="7">
    <source>
        <dbReference type="EMBL" id="OWK45161.1"/>
    </source>
</evidence>
<dbReference type="SUPFAM" id="SSF88946">
    <property type="entry name" value="Sigma2 domain of RNA polymerase sigma factors"/>
    <property type="match status" value="1"/>
</dbReference>
<dbReference type="RefSeq" id="WP_088252928.1">
    <property type="nucleotide sequence ID" value="NZ_NIDE01000002.1"/>
</dbReference>
<dbReference type="InterPro" id="IPR013324">
    <property type="entry name" value="RNA_pol_sigma_r3/r4-like"/>
</dbReference>
<dbReference type="InterPro" id="IPR013249">
    <property type="entry name" value="RNA_pol_sigma70_r4_t2"/>
</dbReference>
<evidence type="ECO:0000313" key="8">
    <source>
        <dbReference type="Proteomes" id="UP000214646"/>
    </source>
</evidence>
<dbReference type="CDD" id="cd06171">
    <property type="entry name" value="Sigma70_r4"/>
    <property type="match status" value="1"/>
</dbReference>
<keyword evidence="3" id="KW-0731">Sigma factor</keyword>
<dbReference type="Gene3D" id="1.10.10.10">
    <property type="entry name" value="Winged helix-like DNA-binding domain superfamily/Winged helix DNA-binding domain"/>
    <property type="match status" value="1"/>
</dbReference>
<feature type="domain" description="RNA polymerase sigma factor 70 region 4 type 2" evidence="6">
    <location>
        <begin position="108"/>
        <end position="151"/>
    </location>
</feature>
<reference evidence="8" key="1">
    <citation type="submission" date="2017-06" db="EMBL/GenBank/DDBJ databases">
        <title>Genome analysis of Fimbriiglobus ruber SP5, the first member of the order Planctomycetales with confirmed chitinolytic capability.</title>
        <authorList>
            <person name="Ravin N.V."/>
            <person name="Rakitin A.L."/>
            <person name="Ivanova A.A."/>
            <person name="Beletsky A.V."/>
            <person name="Kulichevskaya I.S."/>
            <person name="Mardanov A.V."/>
            <person name="Dedysh S.N."/>
        </authorList>
    </citation>
    <scope>NUCLEOTIDE SEQUENCE [LARGE SCALE GENOMIC DNA]</scope>
    <source>
        <strain evidence="8">SP5</strain>
    </source>
</reference>
<sequence>MLSTPAQLLGRIAVGDREAFGTFYDLFAPGVFGLILRLVRTRADADAVLQETFHQLWDQAARYDPARSAPDVWVFMIARARALVHAGCPAGPGLATSERAIEGSPDLLARGEREPIRLAYFHGLTYHEIARRLQLPHGAIMTRIHREMLRLSDRLPAEEEMIHDSDAAGDAVGIASRPPRVAAPTCASIRG</sequence>
<evidence type="ECO:0000256" key="2">
    <source>
        <dbReference type="ARBA" id="ARBA00023015"/>
    </source>
</evidence>
<evidence type="ECO:0000259" key="6">
    <source>
        <dbReference type="Pfam" id="PF08281"/>
    </source>
</evidence>
<name>A0A225DUZ8_9BACT</name>
<proteinExistence type="inferred from homology"/>
<dbReference type="PANTHER" id="PTHR43133">
    <property type="entry name" value="RNA POLYMERASE ECF-TYPE SIGMA FACTO"/>
    <property type="match status" value="1"/>
</dbReference>
<dbReference type="AlphaFoldDB" id="A0A225DUZ8"/>
<protein>
    <submittedName>
        <fullName evidence="7">RNA polymerase sigma-70 factor</fullName>
    </submittedName>
</protein>
<evidence type="ECO:0000259" key="5">
    <source>
        <dbReference type="Pfam" id="PF04542"/>
    </source>
</evidence>
<dbReference type="InterPro" id="IPR013325">
    <property type="entry name" value="RNA_pol_sigma_r2"/>
</dbReference>
<dbReference type="GO" id="GO:0003677">
    <property type="term" value="F:DNA binding"/>
    <property type="evidence" value="ECO:0007669"/>
    <property type="project" value="InterPro"/>
</dbReference>
<dbReference type="Pfam" id="PF08281">
    <property type="entry name" value="Sigma70_r4_2"/>
    <property type="match status" value="1"/>
</dbReference>
<gene>
    <name evidence="7" type="ORF">FRUB_01492</name>
</gene>
<dbReference type="Proteomes" id="UP000214646">
    <property type="component" value="Unassembled WGS sequence"/>
</dbReference>
<keyword evidence="4" id="KW-0804">Transcription</keyword>
<feature type="domain" description="RNA polymerase sigma-70 region 2" evidence="5">
    <location>
        <begin position="24"/>
        <end position="83"/>
    </location>
</feature>
<evidence type="ECO:0000256" key="1">
    <source>
        <dbReference type="ARBA" id="ARBA00010641"/>
    </source>
</evidence>
<dbReference type="InterPro" id="IPR007627">
    <property type="entry name" value="RNA_pol_sigma70_r2"/>
</dbReference>
<dbReference type="InterPro" id="IPR036388">
    <property type="entry name" value="WH-like_DNA-bd_sf"/>
</dbReference>
<dbReference type="InterPro" id="IPR039425">
    <property type="entry name" value="RNA_pol_sigma-70-like"/>
</dbReference>
<dbReference type="PANTHER" id="PTHR43133:SF62">
    <property type="entry name" value="RNA POLYMERASE SIGMA FACTOR SIGZ"/>
    <property type="match status" value="1"/>
</dbReference>
<dbReference type="Pfam" id="PF04542">
    <property type="entry name" value="Sigma70_r2"/>
    <property type="match status" value="1"/>
</dbReference>
<dbReference type="SUPFAM" id="SSF88659">
    <property type="entry name" value="Sigma3 and sigma4 domains of RNA polymerase sigma factors"/>
    <property type="match status" value="1"/>
</dbReference>
<evidence type="ECO:0000256" key="4">
    <source>
        <dbReference type="ARBA" id="ARBA00023163"/>
    </source>
</evidence>